<evidence type="ECO:0000313" key="3">
    <source>
        <dbReference type="Proteomes" id="UP000606786"/>
    </source>
</evidence>
<gene>
    <name evidence="2" type="ORF">CCAP1982_LOCUS5255</name>
</gene>
<feature type="region of interest" description="Disordered" evidence="1">
    <location>
        <begin position="1"/>
        <end position="87"/>
    </location>
</feature>
<evidence type="ECO:0000313" key="2">
    <source>
        <dbReference type="EMBL" id="CAD6996586.1"/>
    </source>
</evidence>
<sequence>MPKANRRKREAPSHMSERSGSSSMDEASDEDSSDGMKSPPPKECKKSDAMPKPKRTETTGAKKKKSKEKAKTSPAKADSIMNKGKEEKRMITVDEGKTASLGKAPKLTNVKPPKDFNFSGAGTSHIKTLMSIGTKFTAAILGGDLSKDAQGSLMRVHAEYRELLMNIVAENSNLRGQIEGLQKRPTVSAPAAPVRLAVPTVQRPPLKTAAPTLPKPVETWACIAKSACPGASSEEVVKKW</sequence>
<comment type="caution">
    <text evidence="2">The sequence shown here is derived from an EMBL/GenBank/DDBJ whole genome shotgun (WGS) entry which is preliminary data.</text>
</comment>
<name>A0A811UEY9_CERCA</name>
<dbReference type="AlphaFoldDB" id="A0A811UEY9"/>
<keyword evidence="3" id="KW-1185">Reference proteome</keyword>
<feature type="compositionally biased region" description="Basic and acidic residues" evidence="1">
    <location>
        <begin position="40"/>
        <end position="57"/>
    </location>
</feature>
<organism evidence="2 3">
    <name type="scientific">Ceratitis capitata</name>
    <name type="common">Mediterranean fruit fly</name>
    <name type="synonym">Tephritis capitata</name>
    <dbReference type="NCBI Taxonomy" id="7213"/>
    <lineage>
        <taxon>Eukaryota</taxon>
        <taxon>Metazoa</taxon>
        <taxon>Ecdysozoa</taxon>
        <taxon>Arthropoda</taxon>
        <taxon>Hexapoda</taxon>
        <taxon>Insecta</taxon>
        <taxon>Pterygota</taxon>
        <taxon>Neoptera</taxon>
        <taxon>Endopterygota</taxon>
        <taxon>Diptera</taxon>
        <taxon>Brachycera</taxon>
        <taxon>Muscomorpha</taxon>
        <taxon>Tephritoidea</taxon>
        <taxon>Tephritidae</taxon>
        <taxon>Ceratitis</taxon>
        <taxon>Ceratitis</taxon>
    </lineage>
</organism>
<protein>
    <submittedName>
        <fullName evidence="2">(Mediterranean fruit fly) hypothetical protein</fullName>
    </submittedName>
</protein>
<dbReference type="EMBL" id="CAJHJT010000009">
    <property type="protein sequence ID" value="CAD6996586.1"/>
    <property type="molecule type" value="Genomic_DNA"/>
</dbReference>
<reference evidence="2" key="1">
    <citation type="submission" date="2020-11" db="EMBL/GenBank/DDBJ databases">
        <authorList>
            <person name="Whitehead M."/>
        </authorList>
    </citation>
    <scope>NUCLEOTIDE SEQUENCE</scope>
    <source>
        <strain evidence="2">EGII</strain>
    </source>
</reference>
<dbReference type="Proteomes" id="UP000606786">
    <property type="component" value="Unassembled WGS sequence"/>
</dbReference>
<accession>A0A811UEY9</accession>
<evidence type="ECO:0000256" key="1">
    <source>
        <dbReference type="SAM" id="MobiDB-lite"/>
    </source>
</evidence>
<proteinExistence type="predicted"/>